<comment type="caution">
    <text evidence="1">The sequence shown here is derived from an EMBL/GenBank/DDBJ whole genome shotgun (WGS) entry which is preliminary data.</text>
</comment>
<evidence type="ECO:0000313" key="1">
    <source>
        <dbReference type="EMBL" id="GBP49132.1"/>
    </source>
</evidence>
<sequence>MDHKYEKYVLTLALAGFLKLMCPFQSVYPENRDPLSAIPPPTKKVVTHFLKQNAKQQVHPAGYNAPRGACMCGGCTCDFVPRRVALTPAPWWAAIPHVPRALHPAPNDIEPPE</sequence>
<name>A0A4C1WF56_EUMVA</name>
<protein>
    <submittedName>
        <fullName evidence="1">Uncharacterized protein</fullName>
    </submittedName>
</protein>
<keyword evidence="2" id="KW-1185">Reference proteome</keyword>
<evidence type="ECO:0000313" key="2">
    <source>
        <dbReference type="Proteomes" id="UP000299102"/>
    </source>
</evidence>
<proteinExistence type="predicted"/>
<accession>A0A4C1WF56</accession>
<gene>
    <name evidence="1" type="ORF">EVAR_80800_1</name>
</gene>
<reference evidence="1 2" key="1">
    <citation type="journal article" date="2019" name="Commun. Biol.">
        <title>The bagworm genome reveals a unique fibroin gene that provides high tensile strength.</title>
        <authorList>
            <person name="Kono N."/>
            <person name="Nakamura H."/>
            <person name="Ohtoshi R."/>
            <person name="Tomita M."/>
            <person name="Numata K."/>
            <person name="Arakawa K."/>
        </authorList>
    </citation>
    <scope>NUCLEOTIDE SEQUENCE [LARGE SCALE GENOMIC DNA]</scope>
</reference>
<dbReference type="Proteomes" id="UP000299102">
    <property type="component" value="Unassembled WGS sequence"/>
</dbReference>
<organism evidence="1 2">
    <name type="scientific">Eumeta variegata</name>
    <name type="common">Bagworm moth</name>
    <name type="synonym">Eumeta japonica</name>
    <dbReference type="NCBI Taxonomy" id="151549"/>
    <lineage>
        <taxon>Eukaryota</taxon>
        <taxon>Metazoa</taxon>
        <taxon>Ecdysozoa</taxon>
        <taxon>Arthropoda</taxon>
        <taxon>Hexapoda</taxon>
        <taxon>Insecta</taxon>
        <taxon>Pterygota</taxon>
        <taxon>Neoptera</taxon>
        <taxon>Endopterygota</taxon>
        <taxon>Lepidoptera</taxon>
        <taxon>Glossata</taxon>
        <taxon>Ditrysia</taxon>
        <taxon>Tineoidea</taxon>
        <taxon>Psychidae</taxon>
        <taxon>Oiketicinae</taxon>
        <taxon>Eumeta</taxon>
    </lineage>
</organism>
<dbReference type="AlphaFoldDB" id="A0A4C1WF56"/>
<dbReference type="EMBL" id="BGZK01000538">
    <property type="protein sequence ID" value="GBP49132.1"/>
    <property type="molecule type" value="Genomic_DNA"/>
</dbReference>